<organism evidence="4 5">
    <name type="scientific">Noviherbaspirillum galbum</name>
    <dbReference type="NCBI Taxonomy" id="2709383"/>
    <lineage>
        <taxon>Bacteria</taxon>
        <taxon>Pseudomonadati</taxon>
        <taxon>Pseudomonadota</taxon>
        <taxon>Betaproteobacteria</taxon>
        <taxon>Burkholderiales</taxon>
        <taxon>Oxalobacteraceae</taxon>
        <taxon>Noviherbaspirillum</taxon>
    </lineage>
</organism>
<feature type="transmembrane region" description="Helical" evidence="1">
    <location>
        <begin position="142"/>
        <end position="158"/>
    </location>
</feature>
<proteinExistence type="predicted"/>
<keyword evidence="4" id="KW-0012">Acyltransferase</keyword>
<dbReference type="Proteomes" id="UP000482155">
    <property type="component" value="Unassembled WGS sequence"/>
</dbReference>
<comment type="caution">
    <text evidence="4">The sequence shown here is derived from an EMBL/GenBank/DDBJ whole genome shotgun (WGS) entry which is preliminary data.</text>
</comment>
<feature type="transmembrane region" description="Helical" evidence="1">
    <location>
        <begin position="72"/>
        <end position="91"/>
    </location>
</feature>
<feature type="transmembrane region" description="Helical" evidence="1">
    <location>
        <begin position="190"/>
        <end position="211"/>
    </location>
</feature>
<dbReference type="Pfam" id="PF19040">
    <property type="entry name" value="SGNH"/>
    <property type="match status" value="1"/>
</dbReference>
<feature type="transmembrane region" description="Helical" evidence="1">
    <location>
        <begin position="317"/>
        <end position="335"/>
    </location>
</feature>
<name>A0A6B3SZI3_9BURK</name>
<dbReference type="SUPFAM" id="SSF52266">
    <property type="entry name" value="SGNH hydrolase"/>
    <property type="match status" value="1"/>
</dbReference>
<keyword evidence="4" id="KW-0808">Transferase</keyword>
<feature type="transmembrane region" description="Helical" evidence="1">
    <location>
        <begin position="249"/>
        <end position="268"/>
    </location>
</feature>
<dbReference type="Pfam" id="PF01757">
    <property type="entry name" value="Acyl_transf_3"/>
    <property type="match status" value="1"/>
</dbReference>
<dbReference type="InterPro" id="IPR002656">
    <property type="entry name" value="Acyl_transf_3_dom"/>
</dbReference>
<dbReference type="InterPro" id="IPR043968">
    <property type="entry name" value="SGNH"/>
</dbReference>
<feature type="transmembrane region" description="Helical" evidence="1">
    <location>
        <begin position="31"/>
        <end position="52"/>
    </location>
</feature>
<dbReference type="GO" id="GO:0009103">
    <property type="term" value="P:lipopolysaccharide biosynthetic process"/>
    <property type="evidence" value="ECO:0007669"/>
    <property type="project" value="TreeGrafter"/>
</dbReference>
<feature type="transmembrane region" description="Helical" evidence="1">
    <location>
        <begin position="347"/>
        <end position="366"/>
    </location>
</feature>
<evidence type="ECO:0000313" key="4">
    <source>
        <dbReference type="EMBL" id="NEX64139.1"/>
    </source>
</evidence>
<gene>
    <name evidence="4" type="ORF">G3574_23915</name>
</gene>
<keyword evidence="5" id="KW-1185">Reference proteome</keyword>
<protein>
    <submittedName>
        <fullName evidence="4">Acyltransferase</fullName>
    </submittedName>
</protein>
<dbReference type="PANTHER" id="PTHR23028">
    <property type="entry name" value="ACETYLTRANSFERASE"/>
    <property type="match status" value="1"/>
</dbReference>
<feature type="transmembrane region" description="Helical" evidence="1">
    <location>
        <begin position="280"/>
        <end position="297"/>
    </location>
</feature>
<evidence type="ECO:0000256" key="1">
    <source>
        <dbReference type="SAM" id="Phobius"/>
    </source>
</evidence>
<reference evidence="4 5" key="1">
    <citation type="submission" date="2020-02" db="EMBL/GenBank/DDBJ databases">
        <authorList>
            <person name="Kim M.K."/>
        </authorList>
    </citation>
    <scope>NUCLEOTIDE SEQUENCE [LARGE SCALE GENOMIC DNA]</scope>
    <source>
        <strain evidence="4 5">17J57-3</strain>
    </source>
</reference>
<evidence type="ECO:0000259" key="3">
    <source>
        <dbReference type="Pfam" id="PF19040"/>
    </source>
</evidence>
<dbReference type="EMBL" id="JAAIVB010000078">
    <property type="protein sequence ID" value="NEX64139.1"/>
    <property type="molecule type" value="Genomic_DNA"/>
</dbReference>
<evidence type="ECO:0000313" key="5">
    <source>
        <dbReference type="Proteomes" id="UP000482155"/>
    </source>
</evidence>
<dbReference type="PANTHER" id="PTHR23028:SF53">
    <property type="entry name" value="ACYL_TRANSF_3 DOMAIN-CONTAINING PROTEIN"/>
    <property type="match status" value="1"/>
</dbReference>
<feature type="transmembrane region" description="Helical" evidence="1">
    <location>
        <begin position="223"/>
        <end position="243"/>
    </location>
</feature>
<evidence type="ECO:0000259" key="2">
    <source>
        <dbReference type="Pfam" id="PF01757"/>
    </source>
</evidence>
<sequence>MKYRPEINGLRAIAVMPVILFHAGLSLCRGGFVGVDIFFVISGYLITSLLLAEMESGSFSLASFYERRARRLLPALFTVLLCCLPFAWAWLSPGDLKNFTQSLAAVALFASNLFFWKTSDYFDASAEFKPLLHTWSLAVEEQYYFLFPLLLLLVLRPGKQGRRRLAAIILASILGSLALAQWSALSRPELGFYLLPTRAWELLIGAGTAILAGRASSQPGKRWINELVAWSGLAAIAWAIFFYDGQLPYPSVYTLVPTLGAASIILCAREGTTANRILGSKLLVGIGLVSYSAYLWHQPLFAFARNVSPDFPRWQTYGALVAVTMVLAGLTWKYIETPFRDGKRVRRSSIFALALLGNLAFLAVGLSGHATNGFARWKTTDEQLAVLRTAVYSPRRAECHSTDTHIVDASHACEYFAADEKWAVFGDSHTVELAYALGNRLKNSGAAVRHYSFSGCAPVYGRVMTGSLRHCAEWTARTVEDIASDPRISHVVVSYRIHAALFGTHEKIYPDLPDEIGSEERERRWASFLAVLRRFQYGGKQVVLVIQAPELPRRIDQLVMRAAHPAASVAGVSRSWWDKRNHYVMSRLDQVPPGVKVIDPAALFCDRQTCFGAKDGVAFYFDDNHLSLAGADEVAAAIADAAMPALRQPSAPLAAMAATGTVQRGQHGLK</sequence>
<feature type="transmembrane region" description="Helical" evidence="1">
    <location>
        <begin position="7"/>
        <end position="25"/>
    </location>
</feature>
<feature type="domain" description="Acyltransferase 3" evidence="2">
    <location>
        <begin position="6"/>
        <end position="331"/>
    </location>
</feature>
<keyword evidence="1" id="KW-0812">Transmembrane</keyword>
<keyword evidence="1" id="KW-1133">Transmembrane helix</keyword>
<dbReference type="GO" id="GO:0016020">
    <property type="term" value="C:membrane"/>
    <property type="evidence" value="ECO:0007669"/>
    <property type="project" value="TreeGrafter"/>
</dbReference>
<keyword evidence="1" id="KW-0472">Membrane</keyword>
<dbReference type="AlphaFoldDB" id="A0A6B3SZI3"/>
<accession>A0A6B3SZI3</accession>
<feature type="domain" description="SGNH" evidence="3">
    <location>
        <begin position="398"/>
        <end position="639"/>
    </location>
</feature>
<dbReference type="RefSeq" id="WP_163968051.1">
    <property type="nucleotide sequence ID" value="NZ_JAAIVB010000078.1"/>
</dbReference>
<dbReference type="InterPro" id="IPR050879">
    <property type="entry name" value="Acyltransferase_3"/>
</dbReference>
<dbReference type="GO" id="GO:0016747">
    <property type="term" value="F:acyltransferase activity, transferring groups other than amino-acyl groups"/>
    <property type="evidence" value="ECO:0007669"/>
    <property type="project" value="InterPro"/>
</dbReference>
<feature type="transmembrane region" description="Helical" evidence="1">
    <location>
        <begin position="165"/>
        <end position="184"/>
    </location>
</feature>